<dbReference type="PRINTS" id="PR00778">
    <property type="entry name" value="HTHARSR"/>
</dbReference>
<dbReference type="Pfam" id="PF12840">
    <property type="entry name" value="HTH_20"/>
    <property type="match status" value="1"/>
</dbReference>
<reference evidence="2 3" key="1">
    <citation type="submission" date="2017-05" db="EMBL/GenBank/DDBJ databases">
        <authorList>
            <person name="Song R."/>
            <person name="Chenine A.L."/>
            <person name="Ruprecht R.M."/>
        </authorList>
    </citation>
    <scope>NUCLEOTIDE SEQUENCE [LARGE SCALE GENOMIC DNA]</scope>
    <source>
        <strain evidence="2 3">CECT 8663</strain>
    </source>
</reference>
<dbReference type="InterPro" id="IPR036388">
    <property type="entry name" value="WH-like_DNA-bd_sf"/>
</dbReference>
<keyword evidence="3" id="KW-1185">Reference proteome</keyword>
<feature type="domain" description="HTH arsR-type" evidence="1">
    <location>
        <begin position="7"/>
        <end position="118"/>
    </location>
</feature>
<protein>
    <submittedName>
        <fullName evidence="2">Transcriptional repressor SdpR</fullName>
    </submittedName>
</protein>
<dbReference type="Proteomes" id="UP000220836">
    <property type="component" value="Unassembled WGS sequence"/>
</dbReference>
<dbReference type="SUPFAM" id="SSF46785">
    <property type="entry name" value="Winged helix' DNA-binding domain"/>
    <property type="match status" value="1"/>
</dbReference>
<sequence length="118" mass="13391">MEPYLGANMSAALDLQPAFRALSDPTRRDILRRLSAREMTLAEVTAQCDMTRAAVKKHLVVLQQGNLIHMRRAGRETLSSLNPDALKPVVDWLSYFEAFWDTHLTNLHDVLSNSEENQ</sequence>
<dbReference type="PANTHER" id="PTHR38600:SF2">
    <property type="entry name" value="SLL0088 PROTEIN"/>
    <property type="match status" value="1"/>
</dbReference>
<dbReference type="EMBL" id="FXYH01000014">
    <property type="protein sequence ID" value="SMX47104.1"/>
    <property type="molecule type" value="Genomic_DNA"/>
</dbReference>
<dbReference type="Gene3D" id="1.10.10.10">
    <property type="entry name" value="Winged helix-like DNA-binding domain superfamily/Winged helix DNA-binding domain"/>
    <property type="match status" value="1"/>
</dbReference>
<accession>A0A238KW87</accession>
<dbReference type="SMART" id="SM00418">
    <property type="entry name" value="HTH_ARSR"/>
    <property type="match status" value="1"/>
</dbReference>
<dbReference type="AlphaFoldDB" id="A0A238KW87"/>
<dbReference type="RefSeq" id="WP_245910892.1">
    <property type="nucleotide sequence ID" value="NZ_FXYH01000014.1"/>
</dbReference>
<dbReference type="CDD" id="cd00090">
    <property type="entry name" value="HTH_ARSR"/>
    <property type="match status" value="1"/>
</dbReference>
<dbReference type="PANTHER" id="PTHR38600">
    <property type="entry name" value="TRANSCRIPTIONAL REGULATORY PROTEIN"/>
    <property type="match status" value="1"/>
</dbReference>
<evidence type="ECO:0000259" key="1">
    <source>
        <dbReference type="PROSITE" id="PS50987"/>
    </source>
</evidence>
<dbReference type="PROSITE" id="PS50987">
    <property type="entry name" value="HTH_ARSR_2"/>
    <property type="match status" value="1"/>
</dbReference>
<organism evidence="2 3">
    <name type="scientific">Pelagimonas varians</name>
    <dbReference type="NCBI Taxonomy" id="696760"/>
    <lineage>
        <taxon>Bacteria</taxon>
        <taxon>Pseudomonadati</taxon>
        <taxon>Pseudomonadota</taxon>
        <taxon>Alphaproteobacteria</taxon>
        <taxon>Rhodobacterales</taxon>
        <taxon>Roseobacteraceae</taxon>
        <taxon>Pelagimonas</taxon>
    </lineage>
</organism>
<dbReference type="InterPro" id="IPR011991">
    <property type="entry name" value="ArsR-like_HTH"/>
</dbReference>
<dbReference type="InterPro" id="IPR036390">
    <property type="entry name" value="WH_DNA-bd_sf"/>
</dbReference>
<evidence type="ECO:0000313" key="2">
    <source>
        <dbReference type="EMBL" id="SMX47104.1"/>
    </source>
</evidence>
<dbReference type="GO" id="GO:0003700">
    <property type="term" value="F:DNA-binding transcription factor activity"/>
    <property type="evidence" value="ECO:0007669"/>
    <property type="project" value="InterPro"/>
</dbReference>
<name>A0A238KW87_9RHOB</name>
<evidence type="ECO:0000313" key="3">
    <source>
        <dbReference type="Proteomes" id="UP000220836"/>
    </source>
</evidence>
<gene>
    <name evidence="2" type="primary">sdpR_2</name>
    <name evidence="2" type="ORF">PEV8663_03475</name>
</gene>
<proteinExistence type="predicted"/>
<dbReference type="NCBIfam" id="NF033788">
    <property type="entry name" value="HTH_metalloreg"/>
    <property type="match status" value="1"/>
</dbReference>
<dbReference type="InterPro" id="IPR001845">
    <property type="entry name" value="HTH_ArsR_DNA-bd_dom"/>
</dbReference>